<name>A0A512DCC4_9CELL</name>
<keyword evidence="4 6" id="KW-1133">Transmembrane helix</keyword>
<evidence type="ECO:0000256" key="6">
    <source>
        <dbReference type="SAM" id="Phobius"/>
    </source>
</evidence>
<comment type="caution">
    <text evidence="7">The sequence shown here is derived from an EMBL/GenBank/DDBJ whole genome shotgun (WGS) entry which is preliminary data.</text>
</comment>
<reference evidence="7 8" key="1">
    <citation type="submission" date="2019-07" db="EMBL/GenBank/DDBJ databases">
        <title>Whole genome shotgun sequence of Cellulomonas aerilata NBRC 106308.</title>
        <authorList>
            <person name="Hosoyama A."/>
            <person name="Uohara A."/>
            <person name="Ohji S."/>
            <person name="Ichikawa N."/>
        </authorList>
    </citation>
    <scope>NUCLEOTIDE SEQUENCE [LARGE SCALE GENOMIC DNA]</scope>
    <source>
        <strain evidence="7 8">NBRC 106308</strain>
    </source>
</reference>
<evidence type="ECO:0000256" key="5">
    <source>
        <dbReference type="ARBA" id="ARBA00023136"/>
    </source>
</evidence>
<feature type="transmembrane region" description="Helical" evidence="6">
    <location>
        <begin position="326"/>
        <end position="345"/>
    </location>
</feature>
<accession>A0A512DCC4</accession>
<feature type="transmembrane region" description="Helical" evidence="6">
    <location>
        <begin position="357"/>
        <end position="376"/>
    </location>
</feature>
<organism evidence="7 8">
    <name type="scientific">Cellulomonas aerilata</name>
    <dbReference type="NCBI Taxonomy" id="515326"/>
    <lineage>
        <taxon>Bacteria</taxon>
        <taxon>Bacillati</taxon>
        <taxon>Actinomycetota</taxon>
        <taxon>Actinomycetes</taxon>
        <taxon>Micrococcales</taxon>
        <taxon>Cellulomonadaceae</taxon>
        <taxon>Cellulomonas</taxon>
    </lineage>
</organism>
<dbReference type="PANTHER" id="PTHR30250:SF26">
    <property type="entry name" value="PSMA PROTEIN"/>
    <property type="match status" value="1"/>
</dbReference>
<proteinExistence type="predicted"/>
<evidence type="ECO:0000256" key="1">
    <source>
        <dbReference type="ARBA" id="ARBA00004651"/>
    </source>
</evidence>
<feature type="transmembrane region" description="Helical" evidence="6">
    <location>
        <begin position="149"/>
        <end position="166"/>
    </location>
</feature>
<evidence type="ECO:0000313" key="8">
    <source>
        <dbReference type="Proteomes" id="UP000321181"/>
    </source>
</evidence>
<keyword evidence="3 6" id="KW-0812">Transmembrane</keyword>
<dbReference type="RefSeq" id="WP_146903161.1">
    <property type="nucleotide sequence ID" value="NZ_BAAARM010000003.1"/>
</dbReference>
<feature type="transmembrane region" description="Helical" evidence="6">
    <location>
        <begin position="212"/>
        <end position="237"/>
    </location>
</feature>
<feature type="transmembrane region" description="Helical" evidence="6">
    <location>
        <begin position="50"/>
        <end position="74"/>
    </location>
</feature>
<evidence type="ECO:0000256" key="2">
    <source>
        <dbReference type="ARBA" id="ARBA00022475"/>
    </source>
</evidence>
<dbReference type="OrthoDB" id="3579744at2"/>
<dbReference type="InterPro" id="IPR050833">
    <property type="entry name" value="Poly_Biosynth_Transport"/>
</dbReference>
<keyword evidence="2" id="KW-1003">Cell membrane</keyword>
<dbReference type="GO" id="GO:0005886">
    <property type="term" value="C:plasma membrane"/>
    <property type="evidence" value="ECO:0007669"/>
    <property type="project" value="UniProtKB-SubCell"/>
</dbReference>
<evidence type="ECO:0000313" key="7">
    <source>
        <dbReference type="EMBL" id="GEO34124.1"/>
    </source>
</evidence>
<dbReference type="Proteomes" id="UP000321181">
    <property type="component" value="Unassembled WGS sequence"/>
</dbReference>
<keyword evidence="5 6" id="KW-0472">Membrane</keyword>
<feature type="transmembrane region" description="Helical" evidence="6">
    <location>
        <begin position="112"/>
        <end position="128"/>
    </location>
</feature>
<dbReference type="AlphaFoldDB" id="A0A512DCC4"/>
<evidence type="ECO:0008006" key="9">
    <source>
        <dbReference type="Google" id="ProtNLM"/>
    </source>
</evidence>
<evidence type="ECO:0000256" key="3">
    <source>
        <dbReference type="ARBA" id="ARBA00022692"/>
    </source>
</evidence>
<keyword evidence="8" id="KW-1185">Reference proteome</keyword>
<protein>
    <recommendedName>
        <fullName evidence="9">O-antigen/teichoic acid export membrane protein</fullName>
    </recommendedName>
</protein>
<dbReference type="PANTHER" id="PTHR30250">
    <property type="entry name" value="PST FAMILY PREDICTED COLANIC ACID TRANSPORTER"/>
    <property type="match status" value="1"/>
</dbReference>
<sequence length="405" mass="41617">MVVDDRPHRLAGAPWGVLDQAISTGTNFLLTIVVVRSASLEDFGAFSLVYVIYIFALGLLRTSGGNVLTVAFAGDEERLAVASRSFLGYALGCGGAIGGAAAVGSLAVGGTVRHALLALAVAMPLLMVQDALRSIQFARGHPARAAETDAVWALVLVALLVPLVLAGESRPWVFLAAWGAGGAVAAGAALARARLRPARPSVLRWLRAQSRLVVPMVGAYALSQFPPQLVYLCMPFVSDLHELGAVRAAYVLFGPMAVVFSGLSATALPAAVRAAGGPGVLLLTRRLSLVLALVAVGWGAAVVLAPDPLGVLVLGPSWEGTAAVRAFLAVSGLGEAVLVGAWVALSALQMPGRLVRVRLVTAPVQLVAGLVLSWRFGAVGTAAAFALANVLTAALAWRRVPRSSG</sequence>
<feature type="transmembrane region" description="Helical" evidence="6">
    <location>
        <begin position="382"/>
        <end position="400"/>
    </location>
</feature>
<feature type="transmembrane region" description="Helical" evidence="6">
    <location>
        <begin position="172"/>
        <end position="191"/>
    </location>
</feature>
<gene>
    <name evidence="7" type="ORF">CAE01nite_18490</name>
</gene>
<evidence type="ECO:0000256" key="4">
    <source>
        <dbReference type="ARBA" id="ARBA00022989"/>
    </source>
</evidence>
<dbReference type="EMBL" id="BJYY01000013">
    <property type="protein sequence ID" value="GEO34124.1"/>
    <property type="molecule type" value="Genomic_DNA"/>
</dbReference>
<comment type="subcellular location">
    <subcellularLocation>
        <location evidence="1">Cell membrane</location>
        <topology evidence="1">Multi-pass membrane protein</topology>
    </subcellularLocation>
</comment>
<feature type="transmembrane region" description="Helical" evidence="6">
    <location>
        <begin position="86"/>
        <end position="106"/>
    </location>
</feature>
<feature type="transmembrane region" description="Helical" evidence="6">
    <location>
        <begin position="249"/>
        <end position="275"/>
    </location>
</feature>
<feature type="transmembrane region" description="Helical" evidence="6">
    <location>
        <begin position="287"/>
        <end position="306"/>
    </location>
</feature>